<feature type="domain" description="Tyrosine specific protein phosphatases" evidence="7">
    <location>
        <begin position="361"/>
        <end position="419"/>
    </location>
</feature>
<dbReference type="SUPFAM" id="SSF52799">
    <property type="entry name" value="(Phosphotyrosine protein) phosphatases II"/>
    <property type="match status" value="1"/>
</dbReference>
<dbReference type="EC" id="3.1.3.48" evidence="2"/>
<sequence length="471" mass="50020">MDITAPRPIPVSKAQTAARQQDSNDSLDNPIGASHIVNGASTNTSTGIAHQPRHSSPPPSGNGSSGLTMRERQQLANSNSSSNGSGGSLTLSITPPKPTYLSIDPQQQLLQRQQQFLAQQQQQQQQNGTMSESQESLGSNLSQNQGLGRRGSFNLSTGSLTFTPNSSSSLASPSSPSYSTIAVARARAAAAAAAAGQGANSTPFDTAAATYGDISESGVFPGVHPSIPYPTGERRQGATPSHSDSPHPALSAALSSSNSSLLSNGSASSFQSGSGSSTNSSSMPLSHLQDNDKAEREVSMILPDFLYLGGELVEEDQVEGLEQLGIRRVLNMAVNCDDDLWIQRFGRSGYLKVGLRDHVDQDLKDGLDEAIRFIASSKTPIYVHCQAGKSRSVATVIGYLIQEHQWPLKRAYDHVVERRRCLSPNIGFVSQLILLEKRVLGSDKAYGLVSVGSSEDLDPSSRTTVIPWMTS</sequence>
<dbReference type="PANTHER" id="PTHR10159">
    <property type="entry name" value="DUAL SPECIFICITY PROTEIN PHOSPHATASE"/>
    <property type="match status" value="1"/>
</dbReference>
<dbReference type="Proteomes" id="UP000823405">
    <property type="component" value="Unassembled WGS sequence"/>
</dbReference>
<feature type="compositionally biased region" description="Polar residues" evidence="5">
    <location>
        <begin position="127"/>
        <end position="146"/>
    </location>
</feature>
<evidence type="ECO:0000256" key="5">
    <source>
        <dbReference type="SAM" id="MobiDB-lite"/>
    </source>
</evidence>
<proteinExistence type="inferred from homology"/>
<feature type="region of interest" description="Disordered" evidence="5">
    <location>
        <begin position="1"/>
        <end position="152"/>
    </location>
</feature>
<reference evidence="8" key="1">
    <citation type="journal article" date="2020" name="Fungal Divers.">
        <title>Resolving the Mortierellaceae phylogeny through synthesis of multi-gene phylogenetics and phylogenomics.</title>
        <authorList>
            <person name="Vandepol N."/>
            <person name="Liber J."/>
            <person name="Desiro A."/>
            <person name="Na H."/>
            <person name="Kennedy M."/>
            <person name="Barry K."/>
            <person name="Grigoriev I.V."/>
            <person name="Miller A.N."/>
            <person name="O'Donnell K."/>
            <person name="Stajich J.E."/>
            <person name="Bonito G."/>
        </authorList>
    </citation>
    <scope>NUCLEOTIDE SEQUENCE</scope>
    <source>
        <strain evidence="8">NVP60</strain>
    </source>
</reference>
<dbReference type="AlphaFoldDB" id="A0A9P6UI64"/>
<accession>A0A9P6UI64</accession>
<dbReference type="PANTHER" id="PTHR10159:SF530">
    <property type="entry name" value="DUAL SPECIFICITY PROTEIN PHOSPHATASE DDB_G0271350-RELATED"/>
    <property type="match status" value="1"/>
</dbReference>
<dbReference type="InterPro" id="IPR000387">
    <property type="entry name" value="Tyr_Pase_dom"/>
</dbReference>
<dbReference type="InterPro" id="IPR029021">
    <property type="entry name" value="Prot-tyrosine_phosphatase-like"/>
</dbReference>
<evidence type="ECO:0000256" key="2">
    <source>
        <dbReference type="ARBA" id="ARBA00013064"/>
    </source>
</evidence>
<evidence type="ECO:0000256" key="1">
    <source>
        <dbReference type="ARBA" id="ARBA00008601"/>
    </source>
</evidence>
<feature type="compositionally biased region" description="Polar residues" evidence="5">
    <location>
        <begin position="13"/>
        <end position="27"/>
    </location>
</feature>
<evidence type="ECO:0000259" key="6">
    <source>
        <dbReference type="PROSITE" id="PS50054"/>
    </source>
</evidence>
<protein>
    <recommendedName>
        <fullName evidence="2">protein-tyrosine-phosphatase</fullName>
        <ecNumber evidence="2">3.1.3.48</ecNumber>
    </recommendedName>
</protein>
<comment type="caution">
    <text evidence="8">The sequence shown here is derived from an EMBL/GenBank/DDBJ whole genome shotgun (WGS) entry which is preliminary data.</text>
</comment>
<feature type="domain" description="Tyrosine-protein phosphatase" evidence="6">
    <location>
        <begin position="297"/>
        <end position="441"/>
    </location>
</feature>
<gene>
    <name evidence="8" type="ORF">BGZ97_002502</name>
</gene>
<feature type="compositionally biased region" description="Low complexity" evidence="5">
    <location>
        <begin position="241"/>
        <end position="288"/>
    </location>
</feature>
<dbReference type="CDD" id="cd14498">
    <property type="entry name" value="DSP"/>
    <property type="match status" value="1"/>
</dbReference>
<dbReference type="GO" id="GO:0005737">
    <property type="term" value="C:cytoplasm"/>
    <property type="evidence" value="ECO:0007669"/>
    <property type="project" value="TreeGrafter"/>
</dbReference>
<name>A0A9P6UI64_9FUNG</name>
<keyword evidence="3" id="KW-0378">Hydrolase</keyword>
<dbReference type="PROSITE" id="PS50056">
    <property type="entry name" value="TYR_PHOSPHATASE_2"/>
    <property type="match status" value="1"/>
</dbReference>
<dbReference type="EMBL" id="JAAAIN010001550">
    <property type="protein sequence ID" value="KAG0302103.1"/>
    <property type="molecule type" value="Genomic_DNA"/>
</dbReference>
<dbReference type="InterPro" id="IPR020422">
    <property type="entry name" value="TYR_PHOSPHATASE_DUAL_dom"/>
</dbReference>
<feature type="compositionally biased region" description="Polar residues" evidence="5">
    <location>
        <begin position="39"/>
        <end position="48"/>
    </location>
</feature>
<dbReference type="Gene3D" id="3.90.190.10">
    <property type="entry name" value="Protein tyrosine phosphatase superfamily"/>
    <property type="match status" value="1"/>
</dbReference>
<evidence type="ECO:0000259" key="7">
    <source>
        <dbReference type="PROSITE" id="PS50056"/>
    </source>
</evidence>
<organism evidence="8 9">
    <name type="scientific">Linnemannia gamsii</name>
    <dbReference type="NCBI Taxonomy" id="64522"/>
    <lineage>
        <taxon>Eukaryota</taxon>
        <taxon>Fungi</taxon>
        <taxon>Fungi incertae sedis</taxon>
        <taxon>Mucoromycota</taxon>
        <taxon>Mortierellomycotina</taxon>
        <taxon>Mortierellomycetes</taxon>
        <taxon>Mortierellales</taxon>
        <taxon>Mortierellaceae</taxon>
        <taxon>Linnemannia</taxon>
    </lineage>
</organism>
<dbReference type="GO" id="GO:0043409">
    <property type="term" value="P:negative regulation of MAPK cascade"/>
    <property type="evidence" value="ECO:0007669"/>
    <property type="project" value="TreeGrafter"/>
</dbReference>
<dbReference type="OrthoDB" id="273181at2759"/>
<dbReference type="SMART" id="SM00195">
    <property type="entry name" value="DSPc"/>
    <property type="match status" value="1"/>
</dbReference>
<dbReference type="GO" id="GO:0004725">
    <property type="term" value="F:protein tyrosine phosphatase activity"/>
    <property type="evidence" value="ECO:0007669"/>
    <property type="project" value="UniProtKB-EC"/>
</dbReference>
<feature type="compositionally biased region" description="Low complexity" evidence="5">
    <location>
        <begin position="106"/>
        <end position="126"/>
    </location>
</feature>
<keyword evidence="4" id="KW-0904">Protein phosphatase</keyword>
<evidence type="ECO:0000256" key="4">
    <source>
        <dbReference type="ARBA" id="ARBA00022912"/>
    </source>
</evidence>
<comment type="similarity">
    <text evidence="1">Belongs to the protein-tyrosine phosphatase family. Non-receptor class dual specificity subfamily.</text>
</comment>
<evidence type="ECO:0000313" key="9">
    <source>
        <dbReference type="Proteomes" id="UP000823405"/>
    </source>
</evidence>
<feature type="region of interest" description="Disordered" evidence="5">
    <location>
        <begin position="217"/>
        <end position="292"/>
    </location>
</feature>
<evidence type="ECO:0000313" key="8">
    <source>
        <dbReference type="EMBL" id="KAG0302103.1"/>
    </source>
</evidence>
<evidence type="ECO:0000256" key="3">
    <source>
        <dbReference type="ARBA" id="ARBA00022801"/>
    </source>
</evidence>
<dbReference type="Pfam" id="PF00782">
    <property type="entry name" value="DSPc"/>
    <property type="match status" value="1"/>
</dbReference>
<dbReference type="PROSITE" id="PS50054">
    <property type="entry name" value="TYR_PHOSPHATASE_DUAL"/>
    <property type="match status" value="1"/>
</dbReference>
<dbReference type="InterPro" id="IPR000340">
    <property type="entry name" value="Dual-sp_phosphatase_cat-dom"/>
</dbReference>
<keyword evidence="9" id="KW-1185">Reference proteome</keyword>